<keyword evidence="1" id="KW-0472">Membrane</keyword>
<sequence>MVRATPLGRELILRTQLQIIKKIYSKIPEIYKWDAYREHLPPIKVHMDAIAEALQRYKARRVERGLFHFRPKPDSVGFGFWILSPLHVPPSAQARREALRKWRRRCEKRAAIAAAAALRNRPTMDQVSTLVETKMRFMRASTMLYLAYLVLVFVLSCIIKSTLAHEHSR</sequence>
<name>A0A1B6Q1B7_SORBI</name>
<keyword evidence="3" id="KW-1185">Reference proteome</keyword>
<dbReference type="AlphaFoldDB" id="A0A1B6Q1B7"/>
<evidence type="ECO:0000313" key="3">
    <source>
        <dbReference type="Proteomes" id="UP000000768"/>
    </source>
</evidence>
<evidence type="ECO:0000313" key="2">
    <source>
        <dbReference type="EMBL" id="KXG31726.2"/>
    </source>
</evidence>
<proteinExistence type="predicted"/>
<gene>
    <name evidence="2" type="ORF">SORBI_3003G046900</name>
</gene>
<dbReference type="FunCoup" id="A0A1B6Q1B7">
    <property type="interactions" value="166"/>
</dbReference>
<dbReference type="Gramene" id="KXG31726">
    <property type="protein sequence ID" value="KXG31726"/>
    <property type="gene ID" value="SORBI_3003G046900"/>
</dbReference>
<keyword evidence="1" id="KW-1133">Transmembrane helix</keyword>
<evidence type="ECO:0000256" key="1">
    <source>
        <dbReference type="SAM" id="Phobius"/>
    </source>
</evidence>
<reference evidence="2 3" key="1">
    <citation type="journal article" date="2009" name="Nature">
        <title>The Sorghum bicolor genome and the diversification of grasses.</title>
        <authorList>
            <person name="Paterson A.H."/>
            <person name="Bowers J.E."/>
            <person name="Bruggmann R."/>
            <person name="Dubchak I."/>
            <person name="Grimwood J."/>
            <person name="Gundlach H."/>
            <person name="Haberer G."/>
            <person name="Hellsten U."/>
            <person name="Mitros T."/>
            <person name="Poliakov A."/>
            <person name="Schmutz J."/>
            <person name="Spannagl M."/>
            <person name="Tang H."/>
            <person name="Wang X."/>
            <person name="Wicker T."/>
            <person name="Bharti A.K."/>
            <person name="Chapman J."/>
            <person name="Feltus F.A."/>
            <person name="Gowik U."/>
            <person name="Grigoriev I.V."/>
            <person name="Lyons E."/>
            <person name="Maher C.A."/>
            <person name="Martis M."/>
            <person name="Narechania A."/>
            <person name="Otillar R.P."/>
            <person name="Penning B.W."/>
            <person name="Salamov A.A."/>
            <person name="Wang Y."/>
            <person name="Zhang L."/>
            <person name="Carpita N.C."/>
            <person name="Freeling M."/>
            <person name="Gingle A.R."/>
            <person name="Hash C.T."/>
            <person name="Keller B."/>
            <person name="Klein P."/>
            <person name="Kresovich S."/>
            <person name="McCann M.C."/>
            <person name="Ming R."/>
            <person name="Peterson D.G."/>
            <person name="Mehboob-ur-Rahman"/>
            <person name="Ware D."/>
            <person name="Westhoff P."/>
            <person name="Mayer K.F."/>
            <person name="Messing J."/>
            <person name="Rokhsar D.S."/>
        </authorList>
    </citation>
    <scope>NUCLEOTIDE SEQUENCE [LARGE SCALE GENOMIC DNA]</scope>
    <source>
        <strain evidence="3">cv. BTx623</strain>
    </source>
</reference>
<protein>
    <submittedName>
        <fullName evidence="2">Uncharacterized protein</fullName>
    </submittedName>
</protein>
<dbReference type="Proteomes" id="UP000000768">
    <property type="component" value="Chromosome 3"/>
</dbReference>
<organism evidence="2 3">
    <name type="scientific">Sorghum bicolor</name>
    <name type="common">Sorghum</name>
    <name type="synonym">Sorghum vulgare</name>
    <dbReference type="NCBI Taxonomy" id="4558"/>
    <lineage>
        <taxon>Eukaryota</taxon>
        <taxon>Viridiplantae</taxon>
        <taxon>Streptophyta</taxon>
        <taxon>Embryophyta</taxon>
        <taxon>Tracheophyta</taxon>
        <taxon>Spermatophyta</taxon>
        <taxon>Magnoliopsida</taxon>
        <taxon>Liliopsida</taxon>
        <taxon>Poales</taxon>
        <taxon>Poaceae</taxon>
        <taxon>PACMAD clade</taxon>
        <taxon>Panicoideae</taxon>
        <taxon>Andropogonodae</taxon>
        <taxon>Andropogoneae</taxon>
        <taxon>Sorghinae</taxon>
        <taxon>Sorghum</taxon>
    </lineage>
</organism>
<dbReference type="InParanoid" id="A0A1B6Q1B7"/>
<feature type="transmembrane region" description="Helical" evidence="1">
    <location>
        <begin position="143"/>
        <end position="163"/>
    </location>
</feature>
<accession>A0A1B6Q1B7</accession>
<reference evidence="3" key="2">
    <citation type="journal article" date="2018" name="Plant J.">
        <title>The Sorghum bicolor reference genome: improved assembly, gene annotations, a transcriptome atlas, and signatures of genome organization.</title>
        <authorList>
            <person name="McCormick R.F."/>
            <person name="Truong S.K."/>
            <person name="Sreedasyam A."/>
            <person name="Jenkins J."/>
            <person name="Shu S."/>
            <person name="Sims D."/>
            <person name="Kennedy M."/>
            <person name="Amirebrahimi M."/>
            <person name="Weers B.D."/>
            <person name="McKinley B."/>
            <person name="Mattison A."/>
            <person name="Morishige D.T."/>
            <person name="Grimwood J."/>
            <person name="Schmutz J."/>
            <person name="Mullet J.E."/>
        </authorList>
    </citation>
    <scope>NUCLEOTIDE SEQUENCE [LARGE SCALE GENOMIC DNA]</scope>
    <source>
        <strain evidence="3">cv. BTx623</strain>
    </source>
</reference>
<keyword evidence="1" id="KW-0812">Transmembrane</keyword>
<dbReference type="EMBL" id="CM000762">
    <property type="protein sequence ID" value="KXG31726.2"/>
    <property type="molecule type" value="Genomic_DNA"/>
</dbReference>